<comment type="similarity">
    <text evidence="3">Belongs to the peptidase M50B family.</text>
</comment>
<evidence type="ECO:0000256" key="1">
    <source>
        <dbReference type="ARBA" id="ARBA00001947"/>
    </source>
</evidence>
<evidence type="ECO:0000313" key="9">
    <source>
        <dbReference type="EMBL" id="MCJ2380889.1"/>
    </source>
</evidence>
<keyword evidence="4 7" id="KW-0812">Transmembrane</keyword>
<evidence type="ECO:0000313" key="10">
    <source>
        <dbReference type="Proteomes" id="UP001165444"/>
    </source>
</evidence>
<proteinExistence type="inferred from homology"/>
<evidence type="ECO:0000256" key="5">
    <source>
        <dbReference type="ARBA" id="ARBA00022989"/>
    </source>
</evidence>
<name>A0ABT0C1L3_9BACT</name>
<evidence type="ECO:0000256" key="6">
    <source>
        <dbReference type="ARBA" id="ARBA00023136"/>
    </source>
</evidence>
<gene>
    <name evidence="9" type="ORF">MUN53_09755</name>
</gene>
<feature type="domain" description="Peptidase M50" evidence="8">
    <location>
        <begin position="53"/>
        <end position="252"/>
    </location>
</feature>
<comment type="cofactor">
    <cofactor evidence="1">
        <name>Zn(2+)</name>
        <dbReference type="ChEBI" id="CHEBI:29105"/>
    </cofactor>
</comment>
<keyword evidence="10" id="KW-1185">Reference proteome</keyword>
<evidence type="ECO:0000256" key="3">
    <source>
        <dbReference type="ARBA" id="ARBA00007931"/>
    </source>
</evidence>
<reference evidence="9 10" key="1">
    <citation type="submission" date="2022-03" db="EMBL/GenBank/DDBJ databases">
        <title>Parabacteroides sp. nov. isolated from swine feces.</title>
        <authorList>
            <person name="Bak J.E."/>
        </authorList>
    </citation>
    <scope>NUCLEOTIDE SEQUENCE [LARGE SCALE GENOMIC DNA]</scope>
    <source>
        <strain evidence="9 10">AGMB00274</strain>
    </source>
</reference>
<dbReference type="RefSeq" id="WP_243325174.1">
    <property type="nucleotide sequence ID" value="NZ_JAKZMM010000022.1"/>
</dbReference>
<organism evidence="9 10">
    <name type="scientific">Parabacteroides faecalis</name>
    <dbReference type="NCBI Taxonomy" id="2924040"/>
    <lineage>
        <taxon>Bacteria</taxon>
        <taxon>Pseudomonadati</taxon>
        <taxon>Bacteroidota</taxon>
        <taxon>Bacteroidia</taxon>
        <taxon>Bacteroidales</taxon>
        <taxon>Tannerellaceae</taxon>
        <taxon>Parabacteroides</taxon>
    </lineage>
</organism>
<evidence type="ECO:0000256" key="7">
    <source>
        <dbReference type="SAM" id="Phobius"/>
    </source>
</evidence>
<comment type="subcellular location">
    <subcellularLocation>
        <location evidence="2">Membrane</location>
        <topology evidence="2">Multi-pass membrane protein</topology>
    </subcellularLocation>
</comment>
<dbReference type="InterPro" id="IPR008915">
    <property type="entry name" value="Peptidase_M50"/>
</dbReference>
<feature type="transmembrane region" description="Helical" evidence="7">
    <location>
        <begin position="157"/>
        <end position="181"/>
    </location>
</feature>
<dbReference type="EMBL" id="JAKZMM010000022">
    <property type="protein sequence ID" value="MCJ2380889.1"/>
    <property type="molecule type" value="Genomic_DNA"/>
</dbReference>
<feature type="transmembrane region" description="Helical" evidence="7">
    <location>
        <begin position="123"/>
        <end position="145"/>
    </location>
</feature>
<dbReference type="Proteomes" id="UP001165444">
    <property type="component" value="Unassembled WGS sequence"/>
</dbReference>
<feature type="transmembrane region" description="Helical" evidence="7">
    <location>
        <begin position="12"/>
        <end position="30"/>
    </location>
</feature>
<dbReference type="Pfam" id="PF02163">
    <property type="entry name" value="Peptidase_M50"/>
    <property type="match status" value="1"/>
</dbReference>
<keyword evidence="6 7" id="KW-0472">Membrane</keyword>
<protein>
    <recommendedName>
        <fullName evidence="8">Peptidase M50 domain-containing protein</fullName>
    </recommendedName>
</protein>
<evidence type="ECO:0000259" key="8">
    <source>
        <dbReference type="Pfam" id="PF02163"/>
    </source>
</evidence>
<comment type="caution">
    <text evidence="9">The sequence shown here is derived from an EMBL/GenBank/DDBJ whole genome shotgun (WGS) entry which is preliminary data.</text>
</comment>
<evidence type="ECO:0000256" key="4">
    <source>
        <dbReference type="ARBA" id="ARBA00022692"/>
    </source>
</evidence>
<evidence type="ECO:0000256" key="2">
    <source>
        <dbReference type="ARBA" id="ARBA00004141"/>
    </source>
</evidence>
<sequence length="371" mass="42042">MNQKQKSILYQVVFFFLCLAVGAFIGALLARSDKSAIQLLPALIELLIFIPALVILQIIIHEAGHMLAALASGWEFLSFRIFKFTISRKDGKFHFSVFHIPGTAGQCLMMPPEHPLSPSQLSFYNMGGVLLNLGTAVLALLLLLIPAINQSGTGIRLLIVFMGAGILMAVSNGIPFVAGGIPNDGMNNRMLKRDPLSRQIFIDVMRINGFIQKGIRLKDIPSAYFHAEDQLDCANTIQVMACFYQLARALDQLDFEKANELVDEMVRHKKDMVYLYQQELTCEEIFLRLIRQTPKQDIARLLTSDMQKYIRLNQSYRLSALRLAYTLAKLYEQDEAKAEQLYQQFSRLCTRYHLLGEIEGEKALIEYVKQL</sequence>
<accession>A0ABT0C1L3</accession>
<keyword evidence="5 7" id="KW-1133">Transmembrane helix</keyword>
<feature type="transmembrane region" description="Helical" evidence="7">
    <location>
        <begin position="42"/>
        <end position="60"/>
    </location>
</feature>